<accession>A0A9D1VQ12</accession>
<keyword evidence="1" id="KW-0812">Transmembrane</keyword>
<gene>
    <name evidence="2" type="ORF">H9982_01410</name>
</gene>
<feature type="transmembrane region" description="Helical" evidence="1">
    <location>
        <begin position="233"/>
        <end position="257"/>
    </location>
</feature>
<feature type="transmembrane region" description="Helical" evidence="1">
    <location>
        <begin position="52"/>
        <end position="70"/>
    </location>
</feature>
<keyword evidence="1" id="KW-1133">Transmembrane helix</keyword>
<dbReference type="EMBL" id="DXFB01000034">
    <property type="protein sequence ID" value="HIX44856.1"/>
    <property type="molecule type" value="Genomic_DNA"/>
</dbReference>
<keyword evidence="1" id="KW-0472">Membrane</keyword>
<evidence type="ECO:0000313" key="2">
    <source>
        <dbReference type="EMBL" id="HIX44856.1"/>
    </source>
</evidence>
<reference evidence="2" key="2">
    <citation type="submission" date="2021-04" db="EMBL/GenBank/DDBJ databases">
        <authorList>
            <person name="Gilroy R."/>
        </authorList>
    </citation>
    <scope>NUCLEOTIDE SEQUENCE</scope>
    <source>
        <strain evidence="2">ChiHjej12B11-16260</strain>
    </source>
</reference>
<sequence length="267" mass="29877">MNKMNQIFSPARFGAYAMRFVSQKSKNCLLMYVVVTGILACLMVLGGQSIDFFLTTAVLFIVAILEASRFSNNVEPRSMKIRFLLVPASQFEKMLASVLYLFIAVPLLYVVALFVAQYVAMFLVALFTLTPPQWAAPFHAVSINSDMLPWFCLSYYSSVSFYLMGATIWTRNTFLKTTVVNLLLGLVALIVISISAMAFTLQSDIISALGSISYTNDNIARLSQNVRYDMGSVFVTFGYIVSILFTLGYLVIAYLRIADFEVNETKR</sequence>
<dbReference type="Proteomes" id="UP000824246">
    <property type="component" value="Unassembled WGS sequence"/>
</dbReference>
<feature type="transmembrane region" description="Helical" evidence="1">
    <location>
        <begin position="98"/>
        <end position="127"/>
    </location>
</feature>
<name>A0A9D1VQ12_9BACT</name>
<organism evidence="2 3">
    <name type="scientific">Candidatus Barnesiella excrementipullorum</name>
    <dbReference type="NCBI Taxonomy" id="2838479"/>
    <lineage>
        <taxon>Bacteria</taxon>
        <taxon>Pseudomonadati</taxon>
        <taxon>Bacteroidota</taxon>
        <taxon>Bacteroidia</taxon>
        <taxon>Bacteroidales</taxon>
        <taxon>Barnesiellaceae</taxon>
        <taxon>Barnesiella</taxon>
    </lineage>
</organism>
<feature type="transmembrane region" description="Helical" evidence="1">
    <location>
        <begin position="28"/>
        <end position="46"/>
    </location>
</feature>
<dbReference type="AlphaFoldDB" id="A0A9D1VQ12"/>
<evidence type="ECO:0000256" key="1">
    <source>
        <dbReference type="SAM" id="Phobius"/>
    </source>
</evidence>
<feature type="transmembrane region" description="Helical" evidence="1">
    <location>
        <begin position="182"/>
        <end position="201"/>
    </location>
</feature>
<evidence type="ECO:0000313" key="3">
    <source>
        <dbReference type="Proteomes" id="UP000824246"/>
    </source>
</evidence>
<proteinExistence type="predicted"/>
<feature type="transmembrane region" description="Helical" evidence="1">
    <location>
        <begin position="147"/>
        <end position="170"/>
    </location>
</feature>
<comment type="caution">
    <text evidence="2">The sequence shown here is derived from an EMBL/GenBank/DDBJ whole genome shotgun (WGS) entry which is preliminary data.</text>
</comment>
<reference evidence="2" key="1">
    <citation type="journal article" date="2021" name="PeerJ">
        <title>Extensive microbial diversity within the chicken gut microbiome revealed by metagenomics and culture.</title>
        <authorList>
            <person name="Gilroy R."/>
            <person name="Ravi A."/>
            <person name="Getino M."/>
            <person name="Pursley I."/>
            <person name="Horton D.L."/>
            <person name="Alikhan N.F."/>
            <person name="Baker D."/>
            <person name="Gharbi K."/>
            <person name="Hall N."/>
            <person name="Watson M."/>
            <person name="Adriaenssens E.M."/>
            <person name="Foster-Nyarko E."/>
            <person name="Jarju S."/>
            <person name="Secka A."/>
            <person name="Antonio M."/>
            <person name="Oren A."/>
            <person name="Chaudhuri R.R."/>
            <person name="La Ragione R."/>
            <person name="Hildebrand F."/>
            <person name="Pallen M.J."/>
        </authorList>
    </citation>
    <scope>NUCLEOTIDE SEQUENCE</scope>
    <source>
        <strain evidence="2">ChiHjej12B11-16260</strain>
    </source>
</reference>
<protein>
    <submittedName>
        <fullName evidence="2">Uncharacterized protein</fullName>
    </submittedName>
</protein>